<dbReference type="EMBL" id="CDSC02000387">
    <property type="protein sequence ID" value="SEH97624.1"/>
    <property type="molecule type" value="Genomic_DNA"/>
</dbReference>
<dbReference type="Pfam" id="PF00515">
    <property type="entry name" value="TPR_1"/>
    <property type="match status" value="1"/>
</dbReference>
<keyword evidence="1" id="KW-0802">TPR repeat</keyword>
<proteinExistence type="predicted"/>
<protein>
    <submittedName>
        <fullName evidence="2">Uncharacterized protein</fullName>
    </submittedName>
</protein>
<evidence type="ECO:0000256" key="1">
    <source>
        <dbReference type="PROSITE-ProRule" id="PRU00339"/>
    </source>
</evidence>
<dbReference type="SMART" id="SM00028">
    <property type="entry name" value="TPR"/>
    <property type="match status" value="1"/>
</dbReference>
<dbReference type="InterPro" id="IPR019734">
    <property type="entry name" value="TPR_rpt"/>
</dbReference>
<dbReference type="Proteomes" id="UP000198988">
    <property type="component" value="Unassembled WGS sequence"/>
</dbReference>
<dbReference type="AlphaFoldDB" id="A0A1H6M8F2"/>
<evidence type="ECO:0000313" key="3">
    <source>
        <dbReference type="Proteomes" id="UP000198988"/>
    </source>
</evidence>
<feature type="repeat" description="TPR" evidence="1">
    <location>
        <begin position="2"/>
        <end position="33"/>
    </location>
</feature>
<dbReference type="Gene3D" id="1.25.40.10">
    <property type="entry name" value="Tetratricopeptide repeat domain"/>
    <property type="match status" value="1"/>
</dbReference>
<name>A0A1H6M8F2_9GAMM</name>
<dbReference type="InterPro" id="IPR011990">
    <property type="entry name" value="TPR-like_helical_dom_sf"/>
</dbReference>
<dbReference type="PROSITE" id="PS50293">
    <property type="entry name" value="TPR_REGION"/>
    <property type="match status" value="1"/>
</dbReference>
<dbReference type="SUPFAM" id="SSF48452">
    <property type="entry name" value="TPR-like"/>
    <property type="match status" value="1"/>
</dbReference>
<gene>
    <name evidence="2" type="ORF">BAZSYMA_ACONTIG15717_0</name>
</gene>
<accession>A0A1H6M8F2</accession>
<sequence length="70" mass="8263">MAYDGMGLAYLKLGKFKEAMEAYKKAIDLNPALIHSKQQNWHPLETWINNLTDDDKKQQYLHTLKRLKDE</sequence>
<evidence type="ECO:0000313" key="2">
    <source>
        <dbReference type="EMBL" id="SEH97624.1"/>
    </source>
</evidence>
<dbReference type="PROSITE" id="PS50005">
    <property type="entry name" value="TPR"/>
    <property type="match status" value="1"/>
</dbReference>
<reference evidence="3" key="1">
    <citation type="submission" date="2016-06" db="EMBL/GenBank/DDBJ databases">
        <authorList>
            <person name="Petersen J."/>
            <person name="Sayavedra L."/>
        </authorList>
    </citation>
    <scope>NUCLEOTIDE SEQUENCE [LARGE SCALE GENOMIC DNA]</scope>
    <source>
        <strain evidence="3">BazSymA</strain>
    </source>
</reference>
<organism evidence="2 3">
    <name type="scientific">Bathymodiolus azoricus thioautotrophic gill symbiont</name>
    <dbReference type="NCBI Taxonomy" id="235205"/>
    <lineage>
        <taxon>Bacteria</taxon>
        <taxon>Pseudomonadati</taxon>
        <taxon>Pseudomonadota</taxon>
        <taxon>Gammaproteobacteria</taxon>
        <taxon>sulfur-oxidizing symbionts</taxon>
    </lineage>
</organism>